<evidence type="ECO:0000256" key="1">
    <source>
        <dbReference type="ARBA" id="ARBA00004571"/>
    </source>
</evidence>
<organism evidence="11 12">
    <name type="scientific">Paraburkholderia phenazinium</name>
    <dbReference type="NCBI Taxonomy" id="60549"/>
    <lineage>
        <taxon>Bacteria</taxon>
        <taxon>Pseudomonadati</taxon>
        <taxon>Pseudomonadota</taxon>
        <taxon>Betaproteobacteria</taxon>
        <taxon>Burkholderiales</taxon>
        <taxon>Burkholderiaceae</taxon>
        <taxon>Paraburkholderia</taxon>
    </lineage>
</organism>
<dbReference type="InterPro" id="IPR003192">
    <property type="entry name" value="Porin_LamB"/>
</dbReference>
<evidence type="ECO:0000256" key="9">
    <source>
        <dbReference type="ARBA" id="ARBA00023237"/>
    </source>
</evidence>
<gene>
    <name evidence="11" type="ORF">SAMN05216466_10244</name>
</gene>
<evidence type="ECO:0000256" key="10">
    <source>
        <dbReference type="SAM" id="SignalP"/>
    </source>
</evidence>
<dbReference type="AlphaFoldDB" id="A0A1G7RBV9"/>
<evidence type="ECO:0000256" key="6">
    <source>
        <dbReference type="ARBA" id="ARBA00023065"/>
    </source>
</evidence>
<dbReference type="GO" id="GO:0046930">
    <property type="term" value="C:pore complex"/>
    <property type="evidence" value="ECO:0007669"/>
    <property type="project" value="UniProtKB-KW"/>
</dbReference>
<comment type="subcellular location">
    <subcellularLocation>
        <location evidence="1">Cell outer membrane</location>
        <topology evidence="1">Multi-pass membrane protein</topology>
    </subcellularLocation>
</comment>
<dbReference type="GO" id="GO:0015144">
    <property type="term" value="F:carbohydrate transmembrane transporter activity"/>
    <property type="evidence" value="ECO:0007669"/>
    <property type="project" value="TreeGrafter"/>
</dbReference>
<evidence type="ECO:0000313" key="12">
    <source>
        <dbReference type="Proteomes" id="UP000199706"/>
    </source>
</evidence>
<dbReference type="GO" id="GO:0009279">
    <property type="term" value="C:cell outer membrane"/>
    <property type="evidence" value="ECO:0007669"/>
    <property type="project" value="UniProtKB-SubCell"/>
</dbReference>
<keyword evidence="9" id="KW-0998">Cell outer membrane</keyword>
<keyword evidence="3" id="KW-0813">Transport</keyword>
<name>A0A1G7RBV9_9BURK</name>
<keyword evidence="7" id="KW-0626">Porin</keyword>
<proteinExistence type="inferred from homology"/>
<dbReference type="InterPro" id="IPR036998">
    <property type="entry name" value="Porin_LamB_sf"/>
</dbReference>
<keyword evidence="6" id="KW-0406">Ion transport</keyword>
<accession>A0A1G7RBV9</accession>
<evidence type="ECO:0000256" key="3">
    <source>
        <dbReference type="ARBA" id="ARBA00022448"/>
    </source>
</evidence>
<keyword evidence="10" id="KW-0732">Signal</keyword>
<evidence type="ECO:0000256" key="4">
    <source>
        <dbReference type="ARBA" id="ARBA00022452"/>
    </source>
</evidence>
<dbReference type="GO" id="GO:0015774">
    <property type="term" value="P:polysaccharide transport"/>
    <property type="evidence" value="ECO:0007669"/>
    <property type="project" value="TreeGrafter"/>
</dbReference>
<evidence type="ECO:0000313" key="11">
    <source>
        <dbReference type="EMBL" id="SDG08125.1"/>
    </source>
</evidence>
<keyword evidence="5" id="KW-0812">Transmembrane</keyword>
<dbReference type="PANTHER" id="PTHR38762">
    <property type="entry name" value="CRYPTIC OUTER MEMBRANE PORIN BGLH-RELATED"/>
    <property type="match status" value="1"/>
</dbReference>
<dbReference type="OrthoDB" id="106611at2"/>
<dbReference type="InterPro" id="IPR050286">
    <property type="entry name" value="G_neg_Bact_CarbUptk_Porin"/>
</dbReference>
<protein>
    <submittedName>
        <fullName evidence="11">Maltoporin</fullName>
    </submittedName>
</protein>
<evidence type="ECO:0000256" key="8">
    <source>
        <dbReference type="ARBA" id="ARBA00023136"/>
    </source>
</evidence>
<keyword evidence="8" id="KW-0472">Membrane</keyword>
<dbReference type="Proteomes" id="UP000199706">
    <property type="component" value="Unassembled WGS sequence"/>
</dbReference>
<evidence type="ECO:0000256" key="7">
    <source>
        <dbReference type="ARBA" id="ARBA00023114"/>
    </source>
</evidence>
<dbReference type="Pfam" id="PF02264">
    <property type="entry name" value="LamB"/>
    <property type="match status" value="1"/>
</dbReference>
<sequence length="413" mass="44810">MKTRIRALIATAALCPSTQVFAMDLGNGLEFTGYIRAGVVAEHQTDDGGVNKYALGSGAELFRLGNEGDTYAELGLKKTFHFDSGVTWSAAFTATYWNGLANFRGLTSDGMYVTKEAYVATSGYAFSPSTIFWAGKRYVEREDVHIVDHFFYSIGGPTIDPGIGANNIPIGTEAKLGVSVFRSQQRFSPTDDRQDATRINVDFYDIPVAPGGQLRVVGEVMHGQFNGGSSGGALTLKYDQHDFPLPNMTNSVWLQGSTGYASLETGFDALNCPSGTRSVRLIDSLNWQVGRFGGQAIAVYQRGKDESDEGSSTGTSFGGRVSYGVTRYIKLLSEVGWTSLRVNGGPLQKLEKYTGAIAFSPGAELMTRPELRLYATRVAWNTAALDAQGAQWGTWSAGRRSTNLYGVQVESWW</sequence>
<dbReference type="SUPFAM" id="SSF56935">
    <property type="entry name" value="Porins"/>
    <property type="match status" value="1"/>
</dbReference>
<evidence type="ECO:0000256" key="2">
    <source>
        <dbReference type="ARBA" id="ARBA00007055"/>
    </source>
</evidence>
<feature type="chain" id="PRO_5011460926" evidence="10">
    <location>
        <begin position="23"/>
        <end position="413"/>
    </location>
</feature>
<reference evidence="11 12" key="1">
    <citation type="submission" date="2016-10" db="EMBL/GenBank/DDBJ databases">
        <authorList>
            <person name="de Groot N.N."/>
        </authorList>
    </citation>
    <scope>NUCLEOTIDE SEQUENCE [LARGE SCALE GENOMIC DNA]</scope>
    <source>
        <strain evidence="11 12">LMG 2247</strain>
    </source>
</reference>
<dbReference type="GO" id="GO:0015288">
    <property type="term" value="F:porin activity"/>
    <property type="evidence" value="ECO:0007669"/>
    <property type="project" value="UniProtKB-KW"/>
</dbReference>
<dbReference type="RefSeq" id="WP_090681982.1">
    <property type="nucleotide sequence ID" value="NZ_CADERL010000014.1"/>
</dbReference>
<dbReference type="EMBL" id="FNCJ01000002">
    <property type="protein sequence ID" value="SDG08125.1"/>
    <property type="molecule type" value="Genomic_DNA"/>
</dbReference>
<dbReference type="GO" id="GO:0006811">
    <property type="term" value="P:monoatomic ion transport"/>
    <property type="evidence" value="ECO:0007669"/>
    <property type="project" value="UniProtKB-KW"/>
</dbReference>
<dbReference type="Gene3D" id="2.40.170.10">
    <property type="entry name" value="Porin, LamB type"/>
    <property type="match status" value="1"/>
</dbReference>
<dbReference type="PANTHER" id="PTHR38762:SF1">
    <property type="entry name" value="CRYPTIC OUTER MEMBRANE PORIN BGLH-RELATED"/>
    <property type="match status" value="1"/>
</dbReference>
<comment type="similarity">
    <text evidence="2">Belongs to the porin LamB (TC 1.B.3) family.</text>
</comment>
<feature type="signal peptide" evidence="10">
    <location>
        <begin position="1"/>
        <end position="22"/>
    </location>
</feature>
<evidence type="ECO:0000256" key="5">
    <source>
        <dbReference type="ARBA" id="ARBA00022692"/>
    </source>
</evidence>
<keyword evidence="4" id="KW-1134">Transmembrane beta strand</keyword>